<evidence type="ECO:0000313" key="1">
    <source>
        <dbReference type="EMBL" id="CAD7416438.1"/>
    </source>
</evidence>
<organism evidence="1">
    <name type="scientific">Timema poppense</name>
    <name type="common">Walking stick</name>
    <dbReference type="NCBI Taxonomy" id="170557"/>
    <lineage>
        <taxon>Eukaryota</taxon>
        <taxon>Metazoa</taxon>
        <taxon>Ecdysozoa</taxon>
        <taxon>Arthropoda</taxon>
        <taxon>Hexapoda</taxon>
        <taxon>Insecta</taxon>
        <taxon>Pterygota</taxon>
        <taxon>Neoptera</taxon>
        <taxon>Polyneoptera</taxon>
        <taxon>Phasmatodea</taxon>
        <taxon>Timematodea</taxon>
        <taxon>Timematoidea</taxon>
        <taxon>Timematidae</taxon>
        <taxon>Timema</taxon>
    </lineage>
</organism>
<protein>
    <submittedName>
        <fullName evidence="1">Uncharacterized protein</fullName>
    </submittedName>
</protein>
<reference evidence="1" key="1">
    <citation type="submission" date="2020-11" db="EMBL/GenBank/DDBJ databases">
        <authorList>
            <person name="Tran Van P."/>
        </authorList>
    </citation>
    <scope>NUCLEOTIDE SEQUENCE</scope>
</reference>
<sequence length="76" mass="8456">MAINKEMIISNDVASKESSKNQQWPNTIEMTINKEMIVYNDKVASKDYLKTLTKMHDPTTAPITKGAVVAQASRVS</sequence>
<dbReference type="AlphaFoldDB" id="A0A7R9DMS1"/>
<proteinExistence type="predicted"/>
<gene>
    <name evidence="1" type="ORF">TPSB3V08_LOCUS11039</name>
</gene>
<name>A0A7R9DMS1_TIMPO</name>
<accession>A0A7R9DMS1</accession>
<dbReference type="EMBL" id="OD011092">
    <property type="protein sequence ID" value="CAD7416438.1"/>
    <property type="molecule type" value="Genomic_DNA"/>
</dbReference>